<comment type="domain">
    <text evidence="9">The HXXXXD motif is essential for acyltransferase activity and may constitute the binding site for the phosphate moiety of the glycerol-3-phosphate.</text>
</comment>
<evidence type="ECO:0000256" key="9">
    <source>
        <dbReference type="RuleBase" id="RU361267"/>
    </source>
</evidence>
<evidence type="ECO:0000313" key="12">
    <source>
        <dbReference type="Proteomes" id="UP000253083"/>
    </source>
</evidence>
<keyword evidence="9" id="KW-1208">Phospholipid metabolism</keyword>
<comment type="pathway">
    <text evidence="2">Phospholipid metabolism; CDP-diacylglycerol biosynthesis; CDP-diacylglycerol from sn-glycerol 3-phosphate: step 2/3.</text>
</comment>
<evidence type="ECO:0000256" key="6">
    <source>
        <dbReference type="ARBA" id="ARBA00016139"/>
    </source>
</evidence>
<dbReference type="SUPFAM" id="SSF69593">
    <property type="entry name" value="Glycerol-3-phosphate (1)-acyltransferase"/>
    <property type="match status" value="1"/>
</dbReference>
<evidence type="ECO:0000256" key="5">
    <source>
        <dbReference type="ARBA" id="ARBA00013211"/>
    </source>
</evidence>
<keyword evidence="12" id="KW-1185">Reference proteome</keyword>
<dbReference type="GO" id="GO:0006654">
    <property type="term" value="P:phosphatidic acid biosynthetic process"/>
    <property type="evidence" value="ECO:0007669"/>
    <property type="project" value="TreeGrafter"/>
</dbReference>
<keyword evidence="9" id="KW-0594">Phospholipid biosynthesis</keyword>
<dbReference type="Proteomes" id="UP000253083">
    <property type="component" value="Unassembled WGS sequence"/>
</dbReference>
<reference evidence="11 12" key="1">
    <citation type="submission" date="2018-06" db="EMBL/GenBank/DDBJ databases">
        <title>Genomic Encyclopedia of Type Strains, Phase IV (KMG-IV): sequencing the most valuable type-strain genomes for metagenomic binning, comparative biology and taxonomic classification.</title>
        <authorList>
            <person name="Goeker M."/>
        </authorList>
    </citation>
    <scope>NUCLEOTIDE SEQUENCE [LARGE SCALE GENOMIC DNA]</scope>
    <source>
        <strain evidence="11 12">DSM 24032</strain>
    </source>
</reference>
<keyword evidence="7 9" id="KW-0808">Transferase</keyword>
<keyword evidence="9" id="KW-0444">Lipid biosynthesis</keyword>
<dbReference type="SMART" id="SM00563">
    <property type="entry name" value="PlsC"/>
    <property type="match status" value="1"/>
</dbReference>
<dbReference type="Pfam" id="PF01553">
    <property type="entry name" value="Acyltransferase"/>
    <property type="match status" value="1"/>
</dbReference>
<dbReference type="FunCoup" id="A0A395JKW3">
    <property type="interactions" value="337"/>
</dbReference>
<dbReference type="GO" id="GO:0016020">
    <property type="term" value="C:membrane"/>
    <property type="evidence" value="ECO:0007669"/>
    <property type="project" value="InterPro"/>
</dbReference>
<dbReference type="InterPro" id="IPR004552">
    <property type="entry name" value="AGP_acyltrans"/>
</dbReference>
<evidence type="ECO:0000313" key="11">
    <source>
        <dbReference type="EMBL" id="RBP51219.1"/>
    </source>
</evidence>
<evidence type="ECO:0000256" key="4">
    <source>
        <dbReference type="ARBA" id="ARBA00008655"/>
    </source>
</evidence>
<dbReference type="AlphaFoldDB" id="A0A395JKW3"/>
<sequence>MSLVGIWCTLVSIVFYLLSYPFYQRKWLSWAYAKALNVGVRFVLGIKVDVVGRDNMLAGPAVITMNHQSNFDPLLQGPVFPKNAIIIGKKDLLKIPFWGRLFRATNNIMVDRNARGDGEGSKNGAGVDEAITRLQADDCYVWIFPEGTRSHGEGLGQFKRGAFIMAIEAQVPIIPMISKPLHYVLDIPNKIAKGGRHEIKILPSICTVGMTLNDLPELITHCEQLYAKHLAAYLGCAPEDVFA</sequence>
<dbReference type="EMBL" id="QNRT01000002">
    <property type="protein sequence ID" value="RBP51219.1"/>
    <property type="molecule type" value="Genomic_DNA"/>
</dbReference>
<comment type="similarity">
    <text evidence="4 9">Belongs to the 1-acyl-sn-glycerol-3-phosphate acyltransferase family.</text>
</comment>
<evidence type="ECO:0000256" key="1">
    <source>
        <dbReference type="ARBA" id="ARBA00001141"/>
    </source>
</evidence>
<dbReference type="GO" id="GO:0003841">
    <property type="term" value="F:1-acylglycerol-3-phosphate O-acyltransferase activity"/>
    <property type="evidence" value="ECO:0007669"/>
    <property type="project" value="UniProtKB-UniRule"/>
</dbReference>
<dbReference type="CDD" id="cd07989">
    <property type="entry name" value="LPLAT_AGPAT-like"/>
    <property type="match status" value="1"/>
</dbReference>
<accession>A0A395JKW3</accession>
<keyword evidence="9" id="KW-0443">Lipid metabolism</keyword>
<evidence type="ECO:0000256" key="2">
    <source>
        <dbReference type="ARBA" id="ARBA00004728"/>
    </source>
</evidence>
<keyword evidence="8 9" id="KW-0012">Acyltransferase</keyword>
<dbReference type="InterPro" id="IPR002123">
    <property type="entry name" value="Plipid/glycerol_acylTrfase"/>
</dbReference>
<feature type="domain" description="Phospholipid/glycerol acyltransferase" evidence="10">
    <location>
        <begin position="61"/>
        <end position="181"/>
    </location>
</feature>
<evidence type="ECO:0000256" key="7">
    <source>
        <dbReference type="ARBA" id="ARBA00022679"/>
    </source>
</evidence>
<comment type="pathway">
    <text evidence="3">Lipid metabolism.</text>
</comment>
<dbReference type="EC" id="2.3.1.51" evidence="5 9"/>
<protein>
    <recommendedName>
        <fullName evidence="6 9">1-acyl-sn-glycerol-3-phosphate acyltransferase</fullName>
        <ecNumber evidence="5 9">2.3.1.51</ecNumber>
    </recommendedName>
</protein>
<dbReference type="NCBIfam" id="TIGR00530">
    <property type="entry name" value="AGP_acyltrn"/>
    <property type="match status" value="1"/>
</dbReference>
<dbReference type="UniPathway" id="UPA00557">
    <property type="reaction ID" value="UER00613"/>
</dbReference>
<evidence type="ECO:0000259" key="10">
    <source>
        <dbReference type="SMART" id="SM00563"/>
    </source>
</evidence>
<name>A0A395JKW3_9GAMM</name>
<dbReference type="GO" id="GO:0016024">
    <property type="term" value="P:CDP-diacylglycerol biosynthetic process"/>
    <property type="evidence" value="ECO:0007669"/>
    <property type="project" value="UniProtKB-UniPathway"/>
</dbReference>
<evidence type="ECO:0000256" key="3">
    <source>
        <dbReference type="ARBA" id="ARBA00005189"/>
    </source>
</evidence>
<dbReference type="InParanoid" id="A0A395JKW3"/>
<dbReference type="PANTHER" id="PTHR10434">
    <property type="entry name" value="1-ACYL-SN-GLYCEROL-3-PHOSPHATE ACYLTRANSFERASE"/>
    <property type="match status" value="1"/>
</dbReference>
<evidence type="ECO:0000256" key="8">
    <source>
        <dbReference type="ARBA" id="ARBA00023315"/>
    </source>
</evidence>
<organism evidence="11 12">
    <name type="scientific">Arenicella xantha</name>
    <dbReference type="NCBI Taxonomy" id="644221"/>
    <lineage>
        <taxon>Bacteria</taxon>
        <taxon>Pseudomonadati</taxon>
        <taxon>Pseudomonadota</taxon>
        <taxon>Gammaproteobacteria</taxon>
        <taxon>Arenicellales</taxon>
        <taxon>Arenicellaceae</taxon>
        <taxon>Arenicella</taxon>
    </lineage>
</organism>
<comment type="catalytic activity">
    <reaction evidence="1 9">
        <text>a 1-acyl-sn-glycero-3-phosphate + an acyl-CoA = a 1,2-diacyl-sn-glycero-3-phosphate + CoA</text>
        <dbReference type="Rhea" id="RHEA:19709"/>
        <dbReference type="ChEBI" id="CHEBI:57287"/>
        <dbReference type="ChEBI" id="CHEBI:57970"/>
        <dbReference type="ChEBI" id="CHEBI:58342"/>
        <dbReference type="ChEBI" id="CHEBI:58608"/>
        <dbReference type="EC" id="2.3.1.51"/>
    </reaction>
</comment>
<gene>
    <name evidence="11" type="ORF">DFR28_102638</name>
</gene>
<comment type="caution">
    <text evidence="11">The sequence shown here is derived from an EMBL/GenBank/DDBJ whole genome shotgun (WGS) entry which is preliminary data.</text>
</comment>
<proteinExistence type="inferred from homology"/>
<dbReference type="PANTHER" id="PTHR10434:SF11">
    <property type="entry name" value="1-ACYL-SN-GLYCEROL-3-PHOSPHATE ACYLTRANSFERASE"/>
    <property type="match status" value="1"/>
</dbReference>